<organism evidence="2 3">
    <name type="scientific">Cryptosporangium phraense</name>
    <dbReference type="NCBI Taxonomy" id="2593070"/>
    <lineage>
        <taxon>Bacteria</taxon>
        <taxon>Bacillati</taxon>
        <taxon>Actinomycetota</taxon>
        <taxon>Actinomycetes</taxon>
        <taxon>Cryptosporangiales</taxon>
        <taxon>Cryptosporangiaceae</taxon>
        <taxon>Cryptosporangium</taxon>
    </lineage>
</organism>
<comment type="caution">
    <text evidence="2">The sequence shown here is derived from an EMBL/GenBank/DDBJ whole genome shotgun (WGS) entry which is preliminary data.</text>
</comment>
<evidence type="ECO:0000313" key="3">
    <source>
        <dbReference type="Proteomes" id="UP000317982"/>
    </source>
</evidence>
<protein>
    <submittedName>
        <fullName evidence="2">Uncharacterized protein</fullName>
    </submittedName>
</protein>
<reference evidence="2 3" key="1">
    <citation type="submission" date="2019-07" db="EMBL/GenBank/DDBJ databases">
        <title>Cryptosporangium phraense sp. nov., isolated from plant litter.</title>
        <authorList>
            <person name="Suriyachadkun C."/>
        </authorList>
    </citation>
    <scope>NUCLEOTIDE SEQUENCE [LARGE SCALE GENOMIC DNA]</scope>
    <source>
        <strain evidence="2 3">A-T 5661</strain>
    </source>
</reference>
<gene>
    <name evidence="2" type="ORF">FL583_00625</name>
</gene>
<proteinExistence type="predicted"/>
<evidence type="ECO:0000256" key="1">
    <source>
        <dbReference type="SAM" id="Phobius"/>
    </source>
</evidence>
<accession>A0A545AZR8</accession>
<name>A0A545AZR8_9ACTN</name>
<dbReference type="AlphaFoldDB" id="A0A545AZR8"/>
<keyword evidence="1" id="KW-0812">Transmembrane</keyword>
<feature type="transmembrane region" description="Helical" evidence="1">
    <location>
        <begin position="42"/>
        <end position="63"/>
    </location>
</feature>
<dbReference type="RefSeq" id="WP_142702435.1">
    <property type="nucleotide sequence ID" value="NZ_VIRS01000001.1"/>
</dbReference>
<dbReference type="InParanoid" id="A0A545AZR8"/>
<dbReference type="EMBL" id="VIRS01000001">
    <property type="protein sequence ID" value="TQS46817.1"/>
    <property type="molecule type" value="Genomic_DNA"/>
</dbReference>
<dbReference type="Proteomes" id="UP000317982">
    <property type="component" value="Unassembled WGS sequence"/>
</dbReference>
<dbReference type="OrthoDB" id="5187965at2"/>
<evidence type="ECO:0000313" key="2">
    <source>
        <dbReference type="EMBL" id="TQS46817.1"/>
    </source>
</evidence>
<sequence>MDESRTRALLTRVVAEAPPPAAVDIDRIIELAQARDRDRTRWVIAAAAAVLVVVVVAVTTLTLGGSAERAAPPAGPMKLPIQKLPAENPHASIPQPGSVPVRFDLMRSELLVSNVPDSLYERGTSVRYTTLGFYAIGRGPNMTRNSVSIVLGSRGTKLNRERGNKIVETRPGPSINGHPSTLNKWDDPFGWQLLWNWAPDAEAEVDIEGLPNPEQLAAKIATAVRVNFAGHARLPFTLRAPTGALLSEFQATIDLSSGKGRKPSATVAFAGPGSGFISINANPLGTGIGKPDSVYEDRPARIKHERSGNGQGGTFSTMIVAADDLKITGTCNWNPNPEVTEAEFKKFCLSTTASVQRVGNFRNAADWPIFTVR</sequence>
<keyword evidence="1" id="KW-1133">Transmembrane helix</keyword>
<keyword evidence="1" id="KW-0472">Membrane</keyword>
<keyword evidence="3" id="KW-1185">Reference proteome</keyword>